<dbReference type="RefSeq" id="YP_009302084.1">
    <property type="nucleotide sequence ID" value="NC_031241.1"/>
</dbReference>
<dbReference type="KEGG" id="vg:29122931"/>
<protein>
    <submittedName>
        <fullName evidence="1">Putative transcriptional regulator</fullName>
    </submittedName>
</protein>
<name>A0A141VTT5_9CAUD</name>
<dbReference type="InterPro" id="IPR009300">
    <property type="entry name" value="Transcription_activator_RinB"/>
</dbReference>
<sequence>MIKHISKLIFTLAMYEIGKFLGRELYYKLTANDEVEVPKDFDENDHAHLNGIYGGY</sequence>
<reference evidence="1" key="1">
    <citation type="submission" date="2016-01" db="EMBL/GenBank/DDBJ databases">
        <title>A eukaryotic-like serine/threonine kinase protects bacteria against viruses.</title>
        <authorList>
            <person name="Depardieu F."/>
            <person name="Didier J.-P."/>
            <person name="Bernheim A."/>
            <person name="Sherlock A."/>
            <person name="Molina H."/>
            <person name="Duclos B."/>
            <person name="Bikard D."/>
        </authorList>
    </citation>
    <scope>NUCLEOTIDE SEQUENCE [LARGE SCALE GENOMIC DNA]</scope>
</reference>
<organism evidence="1 2">
    <name type="scientific">Staphylococcus phage CNPx</name>
    <dbReference type="NCBI Taxonomy" id="1792269"/>
    <lineage>
        <taxon>Viruses</taxon>
        <taxon>Duplodnaviria</taxon>
        <taxon>Heunggongvirae</taxon>
        <taxon>Uroviricota</taxon>
        <taxon>Caudoviricetes</taxon>
        <taxon>Rockefellervirus</taxon>
        <taxon>Rockefellervirus CNPx</taxon>
    </lineage>
</organism>
<dbReference type="NCBIfam" id="NF047427">
    <property type="entry name" value="phage_activ_RinB"/>
    <property type="match status" value="1"/>
</dbReference>
<evidence type="ECO:0000313" key="1">
    <source>
        <dbReference type="EMBL" id="AMM44628.1"/>
    </source>
</evidence>
<dbReference type="GeneID" id="29122931"/>
<keyword evidence="2" id="KW-1185">Reference proteome</keyword>
<dbReference type="Pfam" id="PF06116">
    <property type="entry name" value="RinB"/>
    <property type="match status" value="1"/>
</dbReference>
<accession>A0A141VTT5</accession>
<evidence type="ECO:0000313" key="2">
    <source>
        <dbReference type="Proteomes" id="UP000202699"/>
    </source>
</evidence>
<dbReference type="EMBL" id="KU598975">
    <property type="protein sequence ID" value="AMM44628.1"/>
    <property type="molecule type" value="Genomic_DNA"/>
</dbReference>
<dbReference type="GO" id="GO:0006355">
    <property type="term" value="P:regulation of DNA-templated transcription"/>
    <property type="evidence" value="ECO:0007669"/>
    <property type="project" value="InterPro"/>
</dbReference>
<dbReference type="OrthoDB" id="26609at10239"/>
<proteinExistence type="predicted"/>
<dbReference type="Proteomes" id="UP000202699">
    <property type="component" value="Segment"/>
</dbReference>